<name>A0ABQ4KPX5_9BACI</name>
<evidence type="ECO:0000259" key="1">
    <source>
        <dbReference type="PROSITE" id="PS51704"/>
    </source>
</evidence>
<comment type="caution">
    <text evidence="2">The sequence shown here is derived from an EMBL/GenBank/DDBJ whole genome shotgun (WGS) entry which is preliminary data.</text>
</comment>
<dbReference type="PANTHER" id="PTHR46211">
    <property type="entry name" value="GLYCEROPHOSPHORYL DIESTER PHOSPHODIESTERASE"/>
    <property type="match status" value="1"/>
</dbReference>
<dbReference type="InterPro" id="IPR030395">
    <property type="entry name" value="GP_PDE_dom"/>
</dbReference>
<gene>
    <name evidence="2" type="primary">glpQ_2</name>
    <name evidence="2" type="ORF">J8TS2_36910</name>
</gene>
<protein>
    <submittedName>
        <fullName evidence="2">Glycerophosphoryl diester phosphodiesterase</fullName>
    </submittedName>
</protein>
<reference evidence="2 3" key="1">
    <citation type="submission" date="2021-03" db="EMBL/GenBank/DDBJ databases">
        <title>Antimicrobial resistance genes in bacteria isolated from Japanese honey, and their potential for conferring macrolide and lincosamide resistance in the American foulbrood pathogen Paenibacillus larvae.</title>
        <authorList>
            <person name="Okamoto M."/>
            <person name="Kumagai M."/>
            <person name="Kanamori H."/>
            <person name="Takamatsu D."/>
        </authorList>
    </citation>
    <scope>NUCLEOTIDE SEQUENCE [LARGE SCALE GENOMIC DNA]</scope>
    <source>
        <strain evidence="2 3">J8TS2</strain>
    </source>
</reference>
<dbReference type="Pfam" id="PF03009">
    <property type="entry name" value="GDPD"/>
    <property type="match status" value="1"/>
</dbReference>
<feature type="domain" description="GP-PDE" evidence="1">
    <location>
        <begin position="2"/>
        <end position="230"/>
    </location>
</feature>
<sequence>MITALAHRGYPGKYPENTLTAYRAAYELGFSHIEIDVQLSKDGVPILMHDITVNRMTNAKGFVKDFTFEELRKLKVGGTETIPTLKEALQFAKGKMKVAVELKQHGYLYPGLEEKALQVIEETGMMDSIYVNSFDHYSIRRMRELSDEIELGVIQHGATPGLFTFLKEIKASSLAVRIEYLTDEFVEECEAAGLQIVVWPVDKQWQFDIFRRYPNILCTTNKLEDFKRMYEEASFL</sequence>
<accession>A0ABQ4KPX5</accession>
<dbReference type="PROSITE" id="PS51704">
    <property type="entry name" value="GP_PDE"/>
    <property type="match status" value="1"/>
</dbReference>
<dbReference type="RefSeq" id="WP_250620315.1">
    <property type="nucleotide sequence ID" value="NZ_JBFEGE010000059.1"/>
</dbReference>
<dbReference type="PANTHER" id="PTHR46211:SF14">
    <property type="entry name" value="GLYCEROPHOSPHODIESTER PHOSPHODIESTERASE"/>
    <property type="match status" value="1"/>
</dbReference>
<dbReference type="SUPFAM" id="SSF51695">
    <property type="entry name" value="PLC-like phosphodiesterases"/>
    <property type="match status" value="1"/>
</dbReference>
<dbReference type="EMBL" id="BORB01000043">
    <property type="protein sequence ID" value="GIN59372.1"/>
    <property type="molecule type" value="Genomic_DNA"/>
</dbReference>
<organism evidence="2 3">
    <name type="scientific">Lederbergia ruris</name>
    <dbReference type="NCBI Taxonomy" id="217495"/>
    <lineage>
        <taxon>Bacteria</taxon>
        <taxon>Bacillati</taxon>
        <taxon>Bacillota</taxon>
        <taxon>Bacilli</taxon>
        <taxon>Bacillales</taxon>
        <taxon>Bacillaceae</taxon>
        <taxon>Lederbergia</taxon>
    </lineage>
</organism>
<dbReference type="InterPro" id="IPR017946">
    <property type="entry name" value="PLC-like_Pdiesterase_TIM-brl"/>
</dbReference>
<dbReference type="Gene3D" id="3.20.20.190">
    <property type="entry name" value="Phosphatidylinositol (PI) phosphodiesterase"/>
    <property type="match status" value="1"/>
</dbReference>
<evidence type="ECO:0000313" key="3">
    <source>
        <dbReference type="Proteomes" id="UP000679950"/>
    </source>
</evidence>
<evidence type="ECO:0000313" key="2">
    <source>
        <dbReference type="EMBL" id="GIN59372.1"/>
    </source>
</evidence>
<dbReference type="Proteomes" id="UP000679950">
    <property type="component" value="Unassembled WGS sequence"/>
</dbReference>
<keyword evidence="3" id="KW-1185">Reference proteome</keyword>
<proteinExistence type="predicted"/>